<protein>
    <submittedName>
        <fullName evidence="2">Uncharacterized protein LOC142170648</fullName>
    </submittedName>
</protein>
<proteinExistence type="predicted"/>
<organism evidence="1 2">
    <name type="scientific">Nicotiana tabacum</name>
    <name type="common">Common tobacco</name>
    <dbReference type="NCBI Taxonomy" id="4097"/>
    <lineage>
        <taxon>Eukaryota</taxon>
        <taxon>Viridiplantae</taxon>
        <taxon>Streptophyta</taxon>
        <taxon>Embryophyta</taxon>
        <taxon>Tracheophyta</taxon>
        <taxon>Spermatophyta</taxon>
        <taxon>Magnoliopsida</taxon>
        <taxon>eudicotyledons</taxon>
        <taxon>Gunneridae</taxon>
        <taxon>Pentapetalae</taxon>
        <taxon>asterids</taxon>
        <taxon>lamiids</taxon>
        <taxon>Solanales</taxon>
        <taxon>Solanaceae</taxon>
        <taxon>Nicotianoideae</taxon>
        <taxon>Nicotianeae</taxon>
        <taxon>Nicotiana</taxon>
    </lineage>
</organism>
<sequence length="340" mass="39674">MRSSGVLDYGGPSGSHHQQENIHHETSRQHNFENEHLNVPDLTQLPIDDVLTRDLVDAQSQEDDSDYDNNADESGDDTPFPDEGDDEEEVDVEPELTREHAPPPPARPRVYESHMPFHERNIPYLDNLPSMPDVDALTRDDDEIRSAIWDESRPTVLAKGMYFPDKARLIRDVKIYSVRECREMTVSVSTTEVYKVVCCRDFTGCHWMLRASKKKSGLWKVGKFVSTHRCEMHTFNENHFNLDVDLIYLVLIPYLKVSIRFKIKEYITAVHREYGCTITKRKAYLGRKRVFELIYGDWDKSFSSLPRYMAALQHVNPGTVVEWRRERSPDKPEYIFNYVF</sequence>
<accession>A0AC58SUV2</accession>
<keyword evidence="1" id="KW-1185">Reference proteome</keyword>
<reference evidence="1" key="1">
    <citation type="journal article" date="2014" name="Nat. Commun.">
        <title>The tobacco genome sequence and its comparison with those of tomato and potato.</title>
        <authorList>
            <person name="Sierro N."/>
            <person name="Battey J.N."/>
            <person name="Ouadi S."/>
            <person name="Bakaher N."/>
            <person name="Bovet L."/>
            <person name="Willig A."/>
            <person name="Goepfert S."/>
            <person name="Peitsch M.C."/>
            <person name="Ivanov N.V."/>
        </authorList>
    </citation>
    <scope>NUCLEOTIDE SEQUENCE [LARGE SCALE GENOMIC DNA]</scope>
</reference>
<name>A0AC58SUV2_TOBAC</name>
<evidence type="ECO:0000313" key="1">
    <source>
        <dbReference type="Proteomes" id="UP000790787"/>
    </source>
</evidence>
<dbReference type="RefSeq" id="XP_075088723.1">
    <property type="nucleotide sequence ID" value="XM_075232622.1"/>
</dbReference>
<evidence type="ECO:0000313" key="2">
    <source>
        <dbReference type="RefSeq" id="XP_075088723.1"/>
    </source>
</evidence>
<reference evidence="2" key="2">
    <citation type="submission" date="2025-08" db="UniProtKB">
        <authorList>
            <consortium name="RefSeq"/>
        </authorList>
    </citation>
    <scope>IDENTIFICATION</scope>
    <source>
        <tissue evidence="2">Leaf</tissue>
    </source>
</reference>
<gene>
    <name evidence="2" type="primary">LOC142170648</name>
</gene>
<dbReference type="Proteomes" id="UP000790787">
    <property type="component" value="Chromosome 16"/>
</dbReference>